<name>A0A8T3BWK3_DENNO</name>
<sequence length="51" mass="5592">MVNISCEAPAQSILLLINYSSLIGILPKTIEHVSGLNWSRKLLSISLIVNK</sequence>
<organism evidence="1 2">
    <name type="scientific">Dendrobium nobile</name>
    <name type="common">Orchid</name>
    <dbReference type="NCBI Taxonomy" id="94219"/>
    <lineage>
        <taxon>Eukaryota</taxon>
        <taxon>Viridiplantae</taxon>
        <taxon>Streptophyta</taxon>
        <taxon>Embryophyta</taxon>
        <taxon>Tracheophyta</taxon>
        <taxon>Spermatophyta</taxon>
        <taxon>Magnoliopsida</taxon>
        <taxon>Liliopsida</taxon>
        <taxon>Asparagales</taxon>
        <taxon>Orchidaceae</taxon>
        <taxon>Epidendroideae</taxon>
        <taxon>Malaxideae</taxon>
        <taxon>Dendrobiinae</taxon>
        <taxon>Dendrobium</taxon>
    </lineage>
</organism>
<comment type="caution">
    <text evidence="1">The sequence shown here is derived from an EMBL/GenBank/DDBJ whole genome shotgun (WGS) entry which is preliminary data.</text>
</comment>
<keyword evidence="2" id="KW-1185">Reference proteome</keyword>
<protein>
    <submittedName>
        <fullName evidence="1">Uncharacterized protein</fullName>
    </submittedName>
</protein>
<dbReference type="EMBL" id="JAGYWB010000005">
    <property type="protein sequence ID" value="KAI0523344.1"/>
    <property type="molecule type" value="Genomic_DNA"/>
</dbReference>
<dbReference type="AlphaFoldDB" id="A0A8T3BWK3"/>
<accession>A0A8T3BWK3</accession>
<dbReference type="Proteomes" id="UP000829196">
    <property type="component" value="Unassembled WGS sequence"/>
</dbReference>
<gene>
    <name evidence="1" type="ORF">KFK09_005739</name>
</gene>
<reference evidence="1" key="1">
    <citation type="journal article" date="2022" name="Front. Genet.">
        <title>Chromosome-Scale Assembly of the Dendrobium nobile Genome Provides Insights Into the Molecular Mechanism of the Biosynthesis of the Medicinal Active Ingredient of Dendrobium.</title>
        <authorList>
            <person name="Xu Q."/>
            <person name="Niu S.-C."/>
            <person name="Li K.-L."/>
            <person name="Zheng P.-J."/>
            <person name="Zhang X.-J."/>
            <person name="Jia Y."/>
            <person name="Liu Y."/>
            <person name="Niu Y.-X."/>
            <person name="Yu L.-H."/>
            <person name="Chen D.-F."/>
            <person name="Zhang G.-Q."/>
        </authorList>
    </citation>
    <scope>NUCLEOTIDE SEQUENCE</scope>
    <source>
        <tissue evidence="1">Leaf</tissue>
    </source>
</reference>
<evidence type="ECO:0000313" key="1">
    <source>
        <dbReference type="EMBL" id="KAI0523344.1"/>
    </source>
</evidence>
<proteinExistence type="predicted"/>
<evidence type="ECO:0000313" key="2">
    <source>
        <dbReference type="Proteomes" id="UP000829196"/>
    </source>
</evidence>